<feature type="compositionally biased region" description="Acidic residues" evidence="1">
    <location>
        <begin position="114"/>
        <end position="123"/>
    </location>
</feature>
<feature type="compositionally biased region" description="Basic and acidic residues" evidence="1">
    <location>
        <begin position="76"/>
        <end position="86"/>
    </location>
</feature>
<evidence type="ECO:0000313" key="2">
    <source>
        <dbReference type="EMBL" id="PJJ42382.1"/>
    </source>
</evidence>
<dbReference type="OrthoDB" id="9982945at2"/>
<accession>A0A2M9A9I5</accession>
<sequence length="123" mass="13731">MILIFNEARAVFYGKYRLIPGTNVVDDKFDLTHPTIKEMLEDGRLEQVDESNAADVKKAIAHAYTKNALDGVTSGSKDKGVTEAAKKQASKIKKIDKEWSDAVKKQEKQKTGDEKDEEGDTEE</sequence>
<dbReference type="EMBL" id="PGEX01000001">
    <property type="protein sequence ID" value="PJJ42382.1"/>
    <property type="molecule type" value="Genomic_DNA"/>
</dbReference>
<dbReference type="AlphaFoldDB" id="A0A2M9A9I5"/>
<feature type="region of interest" description="Disordered" evidence="1">
    <location>
        <begin position="71"/>
        <end position="123"/>
    </location>
</feature>
<organism evidence="2 3">
    <name type="scientific">Hallerella succinigenes</name>
    <dbReference type="NCBI Taxonomy" id="1896222"/>
    <lineage>
        <taxon>Bacteria</taxon>
        <taxon>Pseudomonadati</taxon>
        <taxon>Fibrobacterota</taxon>
        <taxon>Fibrobacteria</taxon>
        <taxon>Fibrobacterales</taxon>
        <taxon>Fibrobacteraceae</taxon>
        <taxon>Hallerella</taxon>
    </lineage>
</organism>
<evidence type="ECO:0000313" key="3">
    <source>
        <dbReference type="Proteomes" id="UP000231134"/>
    </source>
</evidence>
<dbReference type="Proteomes" id="UP000231134">
    <property type="component" value="Unassembled WGS sequence"/>
</dbReference>
<comment type="caution">
    <text evidence="2">The sequence shown here is derived from an EMBL/GenBank/DDBJ whole genome shotgun (WGS) entry which is preliminary data.</text>
</comment>
<keyword evidence="3" id="KW-1185">Reference proteome</keyword>
<feature type="compositionally biased region" description="Basic and acidic residues" evidence="1">
    <location>
        <begin position="93"/>
        <end position="113"/>
    </location>
</feature>
<gene>
    <name evidence="2" type="ORF">BGX16_2408</name>
</gene>
<dbReference type="RefSeq" id="WP_100426238.1">
    <property type="nucleotide sequence ID" value="NZ_PGEX01000001.1"/>
</dbReference>
<proteinExistence type="predicted"/>
<reference evidence="2 3" key="1">
    <citation type="submission" date="2017-11" db="EMBL/GenBank/DDBJ databases">
        <title>Animal gut microbial communities from fecal samples from Wisconsin, USA.</title>
        <authorList>
            <person name="Neumann A."/>
        </authorList>
    </citation>
    <scope>NUCLEOTIDE SEQUENCE [LARGE SCALE GENOMIC DNA]</scope>
    <source>
        <strain evidence="2 3">UWS3</strain>
    </source>
</reference>
<protein>
    <submittedName>
        <fullName evidence="2">Uncharacterized protein</fullName>
    </submittedName>
</protein>
<name>A0A2M9A9I5_9BACT</name>
<evidence type="ECO:0000256" key="1">
    <source>
        <dbReference type="SAM" id="MobiDB-lite"/>
    </source>
</evidence>